<keyword evidence="9 12" id="KW-1133">Transmembrane helix</keyword>
<keyword evidence="7 14" id="KW-0418">Kinase</keyword>
<evidence type="ECO:0000256" key="11">
    <source>
        <dbReference type="ARBA" id="ARBA00023136"/>
    </source>
</evidence>
<dbReference type="RefSeq" id="WP_055158908.1">
    <property type="nucleotide sequence ID" value="NZ_CATZLF010000051.1"/>
</dbReference>
<dbReference type="SUPFAM" id="SSF158472">
    <property type="entry name" value="HAMP domain-like"/>
    <property type="match status" value="1"/>
</dbReference>
<dbReference type="InterPro" id="IPR003594">
    <property type="entry name" value="HATPase_dom"/>
</dbReference>
<reference evidence="14 15" key="1">
    <citation type="journal article" date="2019" name="Science, e1252229">
        <title>Invertible promoters mediate bacterial phase variation, antibiotic resistance, and host adaptation in the gut.</title>
        <authorList>
            <person name="Jiang X."/>
            <person name="Hall A.B."/>
            <person name="Arthur T.D."/>
            <person name="Plichta D.R."/>
            <person name="Covington C.T."/>
            <person name="Poyet M."/>
            <person name="Crothers J."/>
            <person name="Moses P.L."/>
            <person name="Tolonen A.C."/>
            <person name="Vlamakis H."/>
            <person name="Alm E.J."/>
            <person name="Xavier R.J."/>
        </authorList>
    </citation>
    <scope>NUCLEOTIDE SEQUENCE [LARGE SCALE GENOMIC DNA]</scope>
    <source>
        <strain evidence="15">aa_0143</strain>
    </source>
</reference>
<evidence type="ECO:0000256" key="6">
    <source>
        <dbReference type="ARBA" id="ARBA00022741"/>
    </source>
</evidence>
<dbReference type="CDD" id="cd06225">
    <property type="entry name" value="HAMP"/>
    <property type="match status" value="1"/>
</dbReference>
<evidence type="ECO:0000256" key="3">
    <source>
        <dbReference type="ARBA" id="ARBA00022553"/>
    </source>
</evidence>
<comment type="subcellular location">
    <subcellularLocation>
        <location evidence="1">Cell membrane</location>
        <topology evidence="1">Multi-pass membrane protein</topology>
    </subcellularLocation>
</comment>
<keyword evidence="4" id="KW-0808">Transferase</keyword>
<sequence>MAENREHQLVEGDAVMRVSGGGHFKQKSIKSKFVSISLRDKLIFLFVGTLFVELLLFGCVMSFYLYINAKKNVSDNIDTTVTAVSEVMDQSFLVMENLVLELAASNGVQNWLDDSHYYDRENSEFYLRKTEFSRELNRILIYSNAKKLDVVEYAAVFNDGYLLDYVDVQSVGGNKVQREVYKAYEAAEQETEKYIYSELVMGSENVIFHIRRMRSDFERDVPLIIMVATNERDIASQYENLVQNEGEVVYLIDEENKVLSSNKEDEIGSYIDEKITECDTGEVYLNETYMMTSREVENLGKGVRLVHLYPQSLLIKKVLEGIRTYIILGVMLIIICLIAAVVISLKSTGFLNEFIHAMESVRNRNYDIRIKEYKNAEINSLGRAFNEMMDELRELIRNKYESQILLNEMEIRFLQHQMNPHFLFNVLLTIQIKAKRSGNETIYKMVSKLSALLRASIYTNNVDRITVGEELEYTEFYLYLQKMRFEGRFFYKIIVEDEELKKSIIPKFVIEPIVENAVIHGIENIENEGVIRIVLKKMGTDLLVTVQDNGAGFDVKEYFNSLEQAENGSSREKIGLKNVDLRLRHIYGEEYRIKIKSKINTGTTIYIKRPIEEREENV</sequence>
<dbReference type="PANTHER" id="PTHR34220">
    <property type="entry name" value="SENSOR HISTIDINE KINASE YPDA"/>
    <property type="match status" value="1"/>
</dbReference>
<evidence type="ECO:0000256" key="9">
    <source>
        <dbReference type="ARBA" id="ARBA00022989"/>
    </source>
</evidence>
<name>A0A414U1X1_9FIRM</name>
<evidence type="ECO:0000256" key="2">
    <source>
        <dbReference type="ARBA" id="ARBA00022475"/>
    </source>
</evidence>
<evidence type="ECO:0000313" key="15">
    <source>
        <dbReference type="Proteomes" id="UP000292665"/>
    </source>
</evidence>
<dbReference type="GO" id="GO:0005886">
    <property type="term" value="C:plasma membrane"/>
    <property type="evidence" value="ECO:0007669"/>
    <property type="project" value="UniProtKB-SubCell"/>
</dbReference>
<dbReference type="AlphaFoldDB" id="A0A414U1X1"/>
<dbReference type="GO" id="GO:0005524">
    <property type="term" value="F:ATP binding"/>
    <property type="evidence" value="ECO:0007669"/>
    <property type="project" value="UniProtKB-KW"/>
</dbReference>
<dbReference type="Pfam" id="PF00672">
    <property type="entry name" value="HAMP"/>
    <property type="match status" value="1"/>
</dbReference>
<evidence type="ECO:0000256" key="4">
    <source>
        <dbReference type="ARBA" id="ARBA00022679"/>
    </source>
</evidence>
<keyword evidence="2" id="KW-1003">Cell membrane</keyword>
<dbReference type="SMART" id="SM00304">
    <property type="entry name" value="HAMP"/>
    <property type="match status" value="1"/>
</dbReference>
<dbReference type="PANTHER" id="PTHR34220:SF11">
    <property type="entry name" value="SENSOR PROTEIN KINASE HPTS"/>
    <property type="match status" value="1"/>
</dbReference>
<evidence type="ECO:0000256" key="8">
    <source>
        <dbReference type="ARBA" id="ARBA00022840"/>
    </source>
</evidence>
<evidence type="ECO:0000256" key="1">
    <source>
        <dbReference type="ARBA" id="ARBA00004651"/>
    </source>
</evidence>
<dbReference type="EMBL" id="RCYR01000042">
    <property type="protein sequence ID" value="RYS76663.1"/>
    <property type="molecule type" value="Genomic_DNA"/>
</dbReference>
<dbReference type="InterPro" id="IPR036890">
    <property type="entry name" value="HATPase_C_sf"/>
</dbReference>
<accession>A0A414U1X1</accession>
<keyword evidence="11 12" id="KW-0472">Membrane</keyword>
<organism evidence="14 15">
    <name type="scientific">[Ruminococcus] torques</name>
    <dbReference type="NCBI Taxonomy" id="33039"/>
    <lineage>
        <taxon>Bacteria</taxon>
        <taxon>Bacillati</taxon>
        <taxon>Bacillota</taxon>
        <taxon>Clostridia</taxon>
        <taxon>Lachnospirales</taxon>
        <taxon>Lachnospiraceae</taxon>
        <taxon>Mediterraneibacter</taxon>
    </lineage>
</organism>
<dbReference type="PROSITE" id="PS50885">
    <property type="entry name" value="HAMP"/>
    <property type="match status" value="1"/>
</dbReference>
<keyword evidence="8" id="KW-0067">ATP-binding</keyword>
<gene>
    <name evidence="14" type="ORF">EAI93_13010</name>
</gene>
<feature type="domain" description="HAMP" evidence="13">
    <location>
        <begin position="351"/>
        <end position="397"/>
    </location>
</feature>
<keyword evidence="5 12" id="KW-0812">Transmembrane</keyword>
<dbReference type="SUPFAM" id="SSF55874">
    <property type="entry name" value="ATPase domain of HSP90 chaperone/DNA topoisomerase II/histidine kinase"/>
    <property type="match status" value="1"/>
</dbReference>
<dbReference type="Gene3D" id="6.10.340.10">
    <property type="match status" value="1"/>
</dbReference>
<feature type="transmembrane region" description="Helical" evidence="12">
    <location>
        <begin position="325"/>
        <end position="345"/>
    </location>
</feature>
<dbReference type="InterPro" id="IPR050640">
    <property type="entry name" value="Bact_2-comp_sensor_kinase"/>
</dbReference>
<evidence type="ECO:0000256" key="7">
    <source>
        <dbReference type="ARBA" id="ARBA00022777"/>
    </source>
</evidence>
<evidence type="ECO:0000256" key="10">
    <source>
        <dbReference type="ARBA" id="ARBA00023012"/>
    </source>
</evidence>
<comment type="caution">
    <text evidence="14">The sequence shown here is derived from an EMBL/GenBank/DDBJ whole genome shotgun (WGS) entry which is preliminary data.</text>
</comment>
<evidence type="ECO:0000313" key="14">
    <source>
        <dbReference type="EMBL" id="RYS76663.1"/>
    </source>
</evidence>
<dbReference type="InterPro" id="IPR003660">
    <property type="entry name" value="HAMP_dom"/>
</dbReference>
<dbReference type="Gene3D" id="3.30.565.10">
    <property type="entry name" value="Histidine kinase-like ATPase, C-terminal domain"/>
    <property type="match status" value="1"/>
</dbReference>
<dbReference type="Pfam" id="PF06580">
    <property type="entry name" value="His_kinase"/>
    <property type="match status" value="1"/>
</dbReference>
<protein>
    <submittedName>
        <fullName evidence="14">Sensor histidine kinase</fullName>
    </submittedName>
</protein>
<keyword evidence="6" id="KW-0547">Nucleotide-binding</keyword>
<keyword evidence="3" id="KW-0597">Phosphoprotein</keyword>
<proteinExistence type="predicted"/>
<dbReference type="Proteomes" id="UP000292665">
    <property type="component" value="Unassembled WGS sequence"/>
</dbReference>
<evidence type="ECO:0000256" key="12">
    <source>
        <dbReference type="SAM" id="Phobius"/>
    </source>
</evidence>
<evidence type="ECO:0000256" key="5">
    <source>
        <dbReference type="ARBA" id="ARBA00022692"/>
    </source>
</evidence>
<feature type="transmembrane region" description="Helical" evidence="12">
    <location>
        <begin position="42"/>
        <end position="67"/>
    </location>
</feature>
<keyword evidence="10" id="KW-0902">Two-component regulatory system</keyword>
<dbReference type="GO" id="GO:0000155">
    <property type="term" value="F:phosphorelay sensor kinase activity"/>
    <property type="evidence" value="ECO:0007669"/>
    <property type="project" value="InterPro"/>
</dbReference>
<dbReference type="InterPro" id="IPR010559">
    <property type="entry name" value="Sig_transdc_His_kin_internal"/>
</dbReference>
<dbReference type="Pfam" id="PF02518">
    <property type="entry name" value="HATPase_c"/>
    <property type="match status" value="1"/>
</dbReference>
<evidence type="ECO:0000259" key="13">
    <source>
        <dbReference type="PROSITE" id="PS50885"/>
    </source>
</evidence>